<comment type="caution">
    <text evidence="2">The sequence shown here is derived from an EMBL/GenBank/DDBJ whole genome shotgun (WGS) entry which is preliminary data.</text>
</comment>
<accession>A0AAD8PZ46</accession>
<proteinExistence type="predicted"/>
<feature type="region of interest" description="Disordered" evidence="1">
    <location>
        <begin position="96"/>
        <end position="165"/>
    </location>
</feature>
<protein>
    <submittedName>
        <fullName evidence="2">Uncharacterized protein</fullName>
    </submittedName>
</protein>
<dbReference type="GeneID" id="85435694"/>
<dbReference type="Proteomes" id="UP001230504">
    <property type="component" value="Unassembled WGS sequence"/>
</dbReference>
<feature type="compositionally biased region" description="Pro residues" evidence="1">
    <location>
        <begin position="98"/>
        <end position="109"/>
    </location>
</feature>
<name>A0AAD8PZ46_9PEZI</name>
<dbReference type="RefSeq" id="XP_060414262.1">
    <property type="nucleotide sequence ID" value="XM_060551454.1"/>
</dbReference>
<feature type="compositionally biased region" description="Basic and acidic residues" evidence="1">
    <location>
        <begin position="116"/>
        <end position="126"/>
    </location>
</feature>
<evidence type="ECO:0000313" key="3">
    <source>
        <dbReference type="Proteomes" id="UP001230504"/>
    </source>
</evidence>
<evidence type="ECO:0000313" key="2">
    <source>
        <dbReference type="EMBL" id="KAK1590788.1"/>
    </source>
</evidence>
<keyword evidence="3" id="KW-1185">Reference proteome</keyword>
<gene>
    <name evidence="2" type="ORF">LY79DRAFT_200312</name>
</gene>
<evidence type="ECO:0000256" key="1">
    <source>
        <dbReference type="SAM" id="MobiDB-lite"/>
    </source>
</evidence>
<dbReference type="AlphaFoldDB" id="A0AAD8PZ46"/>
<sequence>MQASIFRASVVSGSPPLGLAKCIAECRGASHPQGGSSGPERGQPSLGEERKRLVMMLMAADLQRRCVDCVSMAVRELFRNTDLVFGCSAGHGSCAATPPNPFQCRPPPIFKRATKRAGDPSAKRQETPPPLVQSVGESMSYPSNADTRRQLRPRSWNPRHPTPTT</sequence>
<reference evidence="2" key="1">
    <citation type="submission" date="2021-06" db="EMBL/GenBank/DDBJ databases">
        <title>Comparative genomics, transcriptomics and evolutionary studies reveal genomic signatures of adaptation to plant cell wall in hemibiotrophic fungi.</title>
        <authorList>
            <consortium name="DOE Joint Genome Institute"/>
            <person name="Baroncelli R."/>
            <person name="Diaz J.F."/>
            <person name="Benocci T."/>
            <person name="Peng M."/>
            <person name="Battaglia E."/>
            <person name="Haridas S."/>
            <person name="Andreopoulos W."/>
            <person name="Labutti K."/>
            <person name="Pangilinan J."/>
            <person name="Floch G.L."/>
            <person name="Makela M.R."/>
            <person name="Henrissat B."/>
            <person name="Grigoriev I.V."/>
            <person name="Crouch J.A."/>
            <person name="De Vries R.P."/>
            <person name="Sukno S.A."/>
            <person name="Thon M.R."/>
        </authorList>
    </citation>
    <scope>NUCLEOTIDE SEQUENCE</scope>
    <source>
        <strain evidence="2">CBS 125086</strain>
    </source>
</reference>
<organism evidence="2 3">
    <name type="scientific">Colletotrichum navitas</name>
    <dbReference type="NCBI Taxonomy" id="681940"/>
    <lineage>
        <taxon>Eukaryota</taxon>
        <taxon>Fungi</taxon>
        <taxon>Dikarya</taxon>
        <taxon>Ascomycota</taxon>
        <taxon>Pezizomycotina</taxon>
        <taxon>Sordariomycetes</taxon>
        <taxon>Hypocreomycetidae</taxon>
        <taxon>Glomerellales</taxon>
        <taxon>Glomerellaceae</taxon>
        <taxon>Colletotrichum</taxon>
        <taxon>Colletotrichum graminicola species complex</taxon>
    </lineage>
</organism>
<dbReference type="EMBL" id="JAHLJV010000029">
    <property type="protein sequence ID" value="KAK1590788.1"/>
    <property type="molecule type" value="Genomic_DNA"/>
</dbReference>
<feature type="compositionally biased region" description="Polar residues" evidence="1">
    <location>
        <begin position="135"/>
        <end position="145"/>
    </location>
</feature>